<gene>
    <name evidence="1" type="ORF">TSAR_010683</name>
</gene>
<keyword evidence="2" id="KW-1185">Reference proteome</keyword>
<comment type="caution">
    <text evidence="1">The sequence shown here is derived from an EMBL/GenBank/DDBJ whole genome shotgun (WGS) entry which is preliminary data.</text>
</comment>
<reference evidence="1 2" key="1">
    <citation type="journal article" date="2017" name="Curr. Biol.">
        <title>The Evolution of Venom by Co-option of Single-Copy Genes.</title>
        <authorList>
            <person name="Martinson E.O."/>
            <person name="Mrinalini"/>
            <person name="Kelkar Y.D."/>
            <person name="Chang C.H."/>
            <person name="Werren J.H."/>
        </authorList>
    </citation>
    <scope>NUCLEOTIDE SEQUENCE [LARGE SCALE GENOMIC DNA]</scope>
    <source>
        <strain evidence="1 2">Alberta</strain>
        <tissue evidence="1">Whole body</tissue>
    </source>
</reference>
<dbReference type="AlphaFoldDB" id="A0A232F7I6"/>
<protein>
    <submittedName>
        <fullName evidence="1">Uncharacterized protein</fullName>
    </submittedName>
</protein>
<organism evidence="1 2">
    <name type="scientific">Trichomalopsis sarcophagae</name>
    <dbReference type="NCBI Taxonomy" id="543379"/>
    <lineage>
        <taxon>Eukaryota</taxon>
        <taxon>Metazoa</taxon>
        <taxon>Ecdysozoa</taxon>
        <taxon>Arthropoda</taxon>
        <taxon>Hexapoda</taxon>
        <taxon>Insecta</taxon>
        <taxon>Pterygota</taxon>
        <taxon>Neoptera</taxon>
        <taxon>Endopterygota</taxon>
        <taxon>Hymenoptera</taxon>
        <taxon>Apocrita</taxon>
        <taxon>Proctotrupomorpha</taxon>
        <taxon>Chalcidoidea</taxon>
        <taxon>Pteromalidae</taxon>
        <taxon>Pteromalinae</taxon>
        <taxon>Trichomalopsis</taxon>
    </lineage>
</organism>
<proteinExistence type="predicted"/>
<evidence type="ECO:0000313" key="2">
    <source>
        <dbReference type="Proteomes" id="UP000215335"/>
    </source>
</evidence>
<evidence type="ECO:0000313" key="1">
    <source>
        <dbReference type="EMBL" id="OXU26826.1"/>
    </source>
</evidence>
<dbReference type="Proteomes" id="UP000215335">
    <property type="component" value="Unassembled WGS sequence"/>
</dbReference>
<sequence length="37" mass="4290">MHTVIYDSVYKHAVLTDFVLFNCNYCVKSVIDAQSHQ</sequence>
<dbReference type="EMBL" id="NNAY01000717">
    <property type="protein sequence ID" value="OXU26826.1"/>
    <property type="molecule type" value="Genomic_DNA"/>
</dbReference>
<name>A0A232F7I6_9HYME</name>
<accession>A0A232F7I6</accession>